<sequence>MHLLFFLDIVKSTDHNHSVESTGDNFLVRDINISNLVSPRTQVPSNGSSRSTGGILHGRALGNSFNIGDSIDEVPQEVRPLSNGRINITIVQQPPSDNIIENATSHLNVKSPCFETLGPLLKKVAKSYSPVHNHNYRVYILDKKQWSIMGCYNVVVEDDEQAIWEEDDIGKVTHILLENDHEKMVASAIPPSFHQRSVSLGSRSGSVPRSLSVASDSRGQSLASSVSTSEATGPSKLSNANKALLLEYLGIDRELASLDKSGLQSAYQKFKAITNATPKVMELSKDAEWKSQFDDGAVWVPNIVVFINIFIAKTQFYQVWKPTFLRAEEYPDMRDWLNEEEDCLDTDELWSMRGSRVLGFPDLRKWLDKKDREGELKKRDLKGKRKAPDSPKKNQDRDRPIVQRKHKKSRKARDSDEEASK</sequence>
<name>A0A0C9WYJ1_9AGAR</name>
<evidence type="ECO:0000313" key="2">
    <source>
        <dbReference type="EMBL" id="KIJ90436.1"/>
    </source>
</evidence>
<organism evidence="2 3">
    <name type="scientific">Laccaria amethystina LaAM-08-1</name>
    <dbReference type="NCBI Taxonomy" id="1095629"/>
    <lineage>
        <taxon>Eukaryota</taxon>
        <taxon>Fungi</taxon>
        <taxon>Dikarya</taxon>
        <taxon>Basidiomycota</taxon>
        <taxon>Agaricomycotina</taxon>
        <taxon>Agaricomycetes</taxon>
        <taxon>Agaricomycetidae</taxon>
        <taxon>Agaricales</taxon>
        <taxon>Agaricineae</taxon>
        <taxon>Hydnangiaceae</taxon>
        <taxon>Laccaria</taxon>
    </lineage>
</organism>
<dbReference type="HOGENOM" id="CLU_021256_0_0_1"/>
<reference evidence="2 3" key="1">
    <citation type="submission" date="2014-04" db="EMBL/GenBank/DDBJ databases">
        <authorList>
            <consortium name="DOE Joint Genome Institute"/>
            <person name="Kuo A."/>
            <person name="Kohler A."/>
            <person name="Nagy L.G."/>
            <person name="Floudas D."/>
            <person name="Copeland A."/>
            <person name="Barry K.W."/>
            <person name="Cichocki N."/>
            <person name="Veneault-Fourrey C."/>
            <person name="LaButti K."/>
            <person name="Lindquist E.A."/>
            <person name="Lipzen A."/>
            <person name="Lundell T."/>
            <person name="Morin E."/>
            <person name="Murat C."/>
            <person name="Sun H."/>
            <person name="Tunlid A."/>
            <person name="Henrissat B."/>
            <person name="Grigoriev I.V."/>
            <person name="Hibbett D.S."/>
            <person name="Martin F."/>
            <person name="Nordberg H.P."/>
            <person name="Cantor M.N."/>
            <person name="Hua S.X."/>
        </authorList>
    </citation>
    <scope>NUCLEOTIDE SEQUENCE [LARGE SCALE GENOMIC DNA]</scope>
    <source>
        <strain evidence="2 3">LaAM-08-1</strain>
    </source>
</reference>
<reference evidence="3" key="2">
    <citation type="submission" date="2015-01" db="EMBL/GenBank/DDBJ databases">
        <title>Evolutionary Origins and Diversification of the Mycorrhizal Mutualists.</title>
        <authorList>
            <consortium name="DOE Joint Genome Institute"/>
            <consortium name="Mycorrhizal Genomics Consortium"/>
            <person name="Kohler A."/>
            <person name="Kuo A."/>
            <person name="Nagy L.G."/>
            <person name="Floudas D."/>
            <person name="Copeland A."/>
            <person name="Barry K.W."/>
            <person name="Cichocki N."/>
            <person name="Veneault-Fourrey C."/>
            <person name="LaButti K."/>
            <person name="Lindquist E.A."/>
            <person name="Lipzen A."/>
            <person name="Lundell T."/>
            <person name="Morin E."/>
            <person name="Murat C."/>
            <person name="Riley R."/>
            <person name="Ohm R."/>
            <person name="Sun H."/>
            <person name="Tunlid A."/>
            <person name="Henrissat B."/>
            <person name="Grigoriev I.V."/>
            <person name="Hibbett D.S."/>
            <person name="Martin F."/>
        </authorList>
    </citation>
    <scope>NUCLEOTIDE SEQUENCE [LARGE SCALE GENOMIC DNA]</scope>
    <source>
        <strain evidence="3">LaAM-08-1</strain>
    </source>
</reference>
<proteinExistence type="predicted"/>
<evidence type="ECO:0000313" key="3">
    <source>
        <dbReference type="Proteomes" id="UP000054477"/>
    </source>
</evidence>
<dbReference type="EMBL" id="KN839190">
    <property type="protein sequence ID" value="KIJ90436.1"/>
    <property type="molecule type" value="Genomic_DNA"/>
</dbReference>
<keyword evidence="3" id="KW-1185">Reference proteome</keyword>
<dbReference type="Proteomes" id="UP000054477">
    <property type="component" value="Unassembled WGS sequence"/>
</dbReference>
<feature type="region of interest" description="Disordered" evidence="1">
    <location>
        <begin position="376"/>
        <end position="421"/>
    </location>
</feature>
<feature type="compositionally biased region" description="Basic and acidic residues" evidence="1">
    <location>
        <begin position="412"/>
        <end position="421"/>
    </location>
</feature>
<feature type="compositionally biased region" description="Basic residues" evidence="1">
    <location>
        <begin position="402"/>
        <end position="411"/>
    </location>
</feature>
<evidence type="ECO:0000256" key="1">
    <source>
        <dbReference type="SAM" id="MobiDB-lite"/>
    </source>
</evidence>
<dbReference type="AlphaFoldDB" id="A0A0C9WYJ1"/>
<feature type="compositionally biased region" description="Basic and acidic residues" evidence="1">
    <location>
        <begin position="386"/>
        <end position="401"/>
    </location>
</feature>
<dbReference type="OrthoDB" id="3070904at2759"/>
<accession>A0A0C9WYJ1</accession>
<protein>
    <submittedName>
        <fullName evidence="2">Unplaced genomic scaffold K443scaffold_655, whole genome shotgun sequence</fullName>
    </submittedName>
</protein>
<gene>
    <name evidence="2" type="ORF">K443DRAFT_15248</name>
</gene>